<keyword evidence="5 10" id="KW-0813">Transport</keyword>
<feature type="chain" id="PRO_5044937714" description="Outer-membrane lipoprotein carrier protein" evidence="10">
    <location>
        <begin position="20"/>
        <end position="207"/>
    </location>
</feature>
<sequence precursor="true">MFKAFLGGLLMSATLLVQAAEQPVQAFQRILAQHKTLSAEFYQVVADANGRPLQQTTGRVDLQKPDRFRWETDEPFAQLLVSDGRYLWLFDKDLEQVTKQPLDKRATHTPALLLSNDVSSLEQSFDIQGHFDGQSLWMFLLRPKDNESLFQELRISFKDEKLLEMMFADTLGQQTRISFKRVEENAMLPAQLFEFVVPKGVDLIEQP</sequence>
<protein>
    <recommendedName>
        <fullName evidence="4 10">Outer-membrane lipoprotein carrier protein</fullName>
    </recommendedName>
</protein>
<dbReference type="SUPFAM" id="SSF89392">
    <property type="entry name" value="Prokaryotic lipoproteins and lipoprotein localization factors"/>
    <property type="match status" value="1"/>
</dbReference>
<evidence type="ECO:0000256" key="3">
    <source>
        <dbReference type="ARBA" id="ARBA00011245"/>
    </source>
</evidence>
<keyword evidence="12" id="KW-1185">Reference proteome</keyword>
<evidence type="ECO:0000256" key="1">
    <source>
        <dbReference type="ARBA" id="ARBA00004418"/>
    </source>
</evidence>
<evidence type="ECO:0000256" key="7">
    <source>
        <dbReference type="ARBA" id="ARBA00022764"/>
    </source>
</evidence>
<comment type="subunit">
    <text evidence="3 10">Monomer.</text>
</comment>
<dbReference type="Proteomes" id="UP001589628">
    <property type="component" value="Unassembled WGS sequence"/>
</dbReference>
<dbReference type="Pfam" id="PF03548">
    <property type="entry name" value="LolA"/>
    <property type="match status" value="1"/>
</dbReference>
<evidence type="ECO:0000256" key="2">
    <source>
        <dbReference type="ARBA" id="ARBA00007615"/>
    </source>
</evidence>
<dbReference type="PANTHER" id="PTHR35869:SF1">
    <property type="entry name" value="OUTER-MEMBRANE LIPOPROTEIN CARRIER PROTEIN"/>
    <property type="match status" value="1"/>
</dbReference>
<comment type="function">
    <text evidence="10">Participates in the translocation of lipoproteins from the inner membrane to the outer membrane. Only forms a complex with a lipoprotein if the residue after the N-terminal Cys is not an aspartate (The Asp acts as a targeting signal to indicate that the lipoprotein should stay in the inner membrane).</text>
</comment>
<evidence type="ECO:0000256" key="6">
    <source>
        <dbReference type="ARBA" id="ARBA00022729"/>
    </source>
</evidence>
<organism evidence="11 12">
    <name type="scientific">Balneatrix alpica</name>
    <dbReference type="NCBI Taxonomy" id="75684"/>
    <lineage>
        <taxon>Bacteria</taxon>
        <taxon>Pseudomonadati</taxon>
        <taxon>Pseudomonadota</taxon>
        <taxon>Gammaproteobacteria</taxon>
        <taxon>Oceanospirillales</taxon>
        <taxon>Balneatrichaceae</taxon>
        <taxon>Balneatrix</taxon>
    </lineage>
</organism>
<dbReference type="InterPro" id="IPR029046">
    <property type="entry name" value="LolA/LolB/LppX"/>
</dbReference>
<dbReference type="InterPro" id="IPR018323">
    <property type="entry name" value="OM_lipoprot_carrier_LolA_Pbac"/>
</dbReference>
<dbReference type="HAMAP" id="MF_00240">
    <property type="entry name" value="LolA"/>
    <property type="match status" value="1"/>
</dbReference>
<evidence type="ECO:0000256" key="10">
    <source>
        <dbReference type="HAMAP-Rule" id="MF_00240"/>
    </source>
</evidence>
<name>A0ABV5Z7B5_9GAMM</name>
<gene>
    <name evidence="10 11" type="primary">lolA</name>
    <name evidence="11" type="ORF">ACFFLH_01945</name>
</gene>
<dbReference type="EMBL" id="JBHLZN010000001">
    <property type="protein sequence ID" value="MFB9885176.1"/>
    <property type="molecule type" value="Genomic_DNA"/>
</dbReference>
<comment type="subcellular location">
    <subcellularLocation>
        <location evidence="1 10">Periplasm</location>
    </subcellularLocation>
</comment>
<dbReference type="PANTHER" id="PTHR35869">
    <property type="entry name" value="OUTER-MEMBRANE LIPOPROTEIN CARRIER PROTEIN"/>
    <property type="match status" value="1"/>
</dbReference>
<evidence type="ECO:0000256" key="9">
    <source>
        <dbReference type="ARBA" id="ARBA00023186"/>
    </source>
</evidence>
<reference evidence="11 12" key="1">
    <citation type="submission" date="2024-09" db="EMBL/GenBank/DDBJ databases">
        <authorList>
            <person name="Sun Q."/>
            <person name="Mori K."/>
        </authorList>
    </citation>
    <scope>NUCLEOTIDE SEQUENCE [LARGE SCALE GENOMIC DNA]</scope>
    <source>
        <strain evidence="11 12">ATCC 51285</strain>
    </source>
</reference>
<comment type="similarity">
    <text evidence="2 10">Belongs to the LolA family.</text>
</comment>
<dbReference type="InterPro" id="IPR004564">
    <property type="entry name" value="OM_lipoprot_carrier_LolA-like"/>
</dbReference>
<dbReference type="Gene3D" id="2.50.20.10">
    <property type="entry name" value="Lipoprotein localisation LolA/LolB/LppX"/>
    <property type="match status" value="1"/>
</dbReference>
<keyword evidence="7 10" id="KW-0574">Periplasm</keyword>
<accession>A0ABV5Z7B5</accession>
<proteinExistence type="inferred from homology"/>
<evidence type="ECO:0000313" key="12">
    <source>
        <dbReference type="Proteomes" id="UP001589628"/>
    </source>
</evidence>
<dbReference type="NCBIfam" id="TIGR00547">
    <property type="entry name" value="lolA"/>
    <property type="match status" value="1"/>
</dbReference>
<keyword evidence="11" id="KW-0449">Lipoprotein</keyword>
<evidence type="ECO:0000256" key="8">
    <source>
        <dbReference type="ARBA" id="ARBA00022927"/>
    </source>
</evidence>
<dbReference type="CDD" id="cd16325">
    <property type="entry name" value="LolA"/>
    <property type="match status" value="1"/>
</dbReference>
<feature type="signal peptide" evidence="10">
    <location>
        <begin position="1"/>
        <end position="19"/>
    </location>
</feature>
<evidence type="ECO:0000256" key="4">
    <source>
        <dbReference type="ARBA" id="ARBA00014035"/>
    </source>
</evidence>
<keyword evidence="9 10" id="KW-0143">Chaperone</keyword>
<comment type="caution">
    <text evidence="11">The sequence shown here is derived from an EMBL/GenBank/DDBJ whole genome shotgun (WGS) entry which is preliminary data.</text>
</comment>
<evidence type="ECO:0000313" key="11">
    <source>
        <dbReference type="EMBL" id="MFB9885176.1"/>
    </source>
</evidence>
<keyword evidence="6 10" id="KW-0732">Signal</keyword>
<evidence type="ECO:0000256" key="5">
    <source>
        <dbReference type="ARBA" id="ARBA00022448"/>
    </source>
</evidence>
<keyword evidence="8 10" id="KW-0653">Protein transport</keyword>
<dbReference type="RefSeq" id="WP_051527722.1">
    <property type="nucleotide sequence ID" value="NZ_JBHLZN010000001.1"/>
</dbReference>